<evidence type="ECO:0000313" key="1">
    <source>
        <dbReference type="EMBL" id="OSD02197.1"/>
    </source>
</evidence>
<dbReference type="Gene3D" id="3.80.10.10">
    <property type="entry name" value="Ribonuclease Inhibitor"/>
    <property type="match status" value="1"/>
</dbReference>
<dbReference type="EMBL" id="KZ084107">
    <property type="protein sequence ID" value="OSD02197.1"/>
    <property type="molecule type" value="Genomic_DNA"/>
</dbReference>
<proteinExistence type="predicted"/>
<evidence type="ECO:0008006" key="3">
    <source>
        <dbReference type="Google" id="ProtNLM"/>
    </source>
</evidence>
<sequence length="415" mass="47933">MTPAPLRQNNPHLICCTLSTPRLSAKIPLEVCEIIIDECRCAPWPVSDRLQTLQACALVCRAWLPCSRRNLWRRVIATRQTCCYRLVEALKQSPELAKHIFELEIYGSSGIRHPSLLGIVPRRDKRFPENLKTLEVHHFDFGEYHWKRYNTYLAHFPPITHLEFHNVVFESATDFYRLVWAFPHLVSISVGHTRFRMRLSEVCEKRFRALCTIRSDVHCRNLRRVSIKHKNIHDEGFIFPQNALGSLVDNLSLEIAMRSLVSLGQTFEDLRRYFTAFKDLEKMCIQIILDQEALPHLQVGLMTPLFCVVSEHAQCLKTLRLDCTIVMAKWDLEEFQSTLVTFYKVVFGRPGANGARGGPSPLPGTMETLVLALNSQVDHRDHLTWQENRESVPTLREFMLATLSSIDTKARNQSR</sequence>
<keyword evidence="2" id="KW-1185">Reference proteome</keyword>
<evidence type="ECO:0000313" key="2">
    <source>
        <dbReference type="Proteomes" id="UP000193067"/>
    </source>
</evidence>
<gene>
    <name evidence="1" type="ORF">PYCCODRAFT_450210</name>
</gene>
<accession>A0A1Y2IM45</accession>
<reference evidence="1 2" key="1">
    <citation type="journal article" date="2015" name="Biotechnol. Biofuels">
        <title>Enhanced degradation of softwood versus hardwood by the white-rot fungus Pycnoporus coccineus.</title>
        <authorList>
            <person name="Couturier M."/>
            <person name="Navarro D."/>
            <person name="Chevret D."/>
            <person name="Henrissat B."/>
            <person name="Piumi F."/>
            <person name="Ruiz-Duenas F.J."/>
            <person name="Martinez A.T."/>
            <person name="Grigoriev I.V."/>
            <person name="Riley R."/>
            <person name="Lipzen A."/>
            <person name="Berrin J.G."/>
            <person name="Master E.R."/>
            <person name="Rosso M.N."/>
        </authorList>
    </citation>
    <scope>NUCLEOTIDE SEQUENCE [LARGE SCALE GENOMIC DNA]</scope>
    <source>
        <strain evidence="1 2">BRFM310</strain>
    </source>
</reference>
<dbReference type="InterPro" id="IPR032675">
    <property type="entry name" value="LRR_dom_sf"/>
</dbReference>
<dbReference type="Proteomes" id="UP000193067">
    <property type="component" value="Unassembled WGS sequence"/>
</dbReference>
<dbReference type="STRING" id="1353009.A0A1Y2IM45"/>
<dbReference type="OrthoDB" id="2752690at2759"/>
<dbReference type="SUPFAM" id="SSF52047">
    <property type="entry name" value="RNI-like"/>
    <property type="match status" value="1"/>
</dbReference>
<organism evidence="1 2">
    <name type="scientific">Trametes coccinea (strain BRFM310)</name>
    <name type="common">Pycnoporus coccineus</name>
    <dbReference type="NCBI Taxonomy" id="1353009"/>
    <lineage>
        <taxon>Eukaryota</taxon>
        <taxon>Fungi</taxon>
        <taxon>Dikarya</taxon>
        <taxon>Basidiomycota</taxon>
        <taxon>Agaricomycotina</taxon>
        <taxon>Agaricomycetes</taxon>
        <taxon>Polyporales</taxon>
        <taxon>Polyporaceae</taxon>
        <taxon>Trametes</taxon>
    </lineage>
</organism>
<protein>
    <recommendedName>
        <fullName evidence="3">F-box domain-containing protein</fullName>
    </recommendedName>
</protein>
<dbReference type="AlphaFoldDB" id="A0A1Y2IM45"/>
<name>A0A1Y2IM45_TRAC3</name>